<sequence>MVPVTCLQFLYGLWEIRELLSEVELEQWIVEAQTFWISQKHYDNPIPLDRSSALGIVDYSPLRSDMKVNLANDQVEALQHTYLSYSSIEI</sequence>
<evidence type="ECO:0000313" key="1">
    <source>
        <dbReference type="EMBL" id="KAK7394790.1"/>
    </source>
</evidence>
<dbReference type="AlphaFoldDB" id="A0AAN9SEV0"/>
<evidence type="ECO:0000313" key="2">
    <source>
        <dbReference type="Proteomes" id="UP001386955"/>
    </source>
</evidence>
<comment type="caution">
    <text evidence="1">The sequence shown here is derived from an EMBL/GenBank/DDBJ whole genome shotgun (WGS) entry which is preliminary data.</text>
</comment>
<reference evidence="1 2" key="1">
    <citation type="submission" date="2024-01" db="EMBL/GenBank/DDBJ databases">
        <title>The genomes of 5 underutilized Papilionoideae crops provide insights into root nodulation and disease resistanc.</title>
        <authorList>
            <person name="Jiang F."/>
        </authorList>
    </citation>
    <scope>NUCLEOTIDE SEQUENCE [LARGE SCALE GENOMIC DNA]</scope>
    <source>
        <strain evidence="1">DUOXIRENSHENG_FW03</strain>
        <tissue evidence="1">Leaves</tissue>
    </source>
</reference>
<dbReference type="Proteomes" id="UP001386955">
    <property type="component" value="Unassembled WGS sequence"/>
</dbReference>
<keyword evidence="2" id="KW-1185">Reference proteome</keyword>
<proteinExistence type="predicted"/>
<organism evidence="1 2">
    <name type="scientific">Psophocarpus tetragonolobus</name>
    <name type="common">Winged bean</name>
    <name type="synonym">Dolichos tetragonolobus</name>
    <dbReference type="NCBI Taxonomy" id="3891"/>
    <lineage>
        <taxon>Eukaryota</taxon>
        <taxon>Viridiplantae</taxon>
        <taxon>Streptophyta</taxon>
        <taxon>Embryophyta</taxon>
        <taxon>Tracheophyta</taxon>
        <taxon>Spermatophyta</taxon>
        <taxon>Magnoliopsida</taxon>
        <taxon>eudicotyledons</taxon>
        <taxon>Gunneridae</taxon>
        <taxon>Pentapetalae</taxon>
        <taxon>rosids</taxon>
        <taxon>fabids</taxon>
        <taxon>Fabales</taxon>
        <taxon>Fabaceae</taxon>
        <taxon>Papilionoideae</taxon>
        <taxon>50 kb inversion clade</taxon>
        <taxon>NPAAA clade</taxon>
        <taxon>indigoferoid/millettioid clade</taxon>
        <taxon>Phaseoleae</taxon>
        <taxon>Psophocarpus</taxon>
    </lineage>
</organism>
<accession>A0AAN9SEV0</accession>
<dbReference type="EMBL" id="JAYMYS010000004">
    <property type="protein sequence ID" value="KAK7394790.1"/>
    <property type="molecule type" value="Genomic_DNA"/>
</dbReference>
<gene>
    <name evidence="1" type="ORF">VNO78_15329</name>
</gene>
<name>A0AAN9SEV0_PSOTE</name>
<protein>
    <submittedName>
        <fullName evidence="1">Uncharacterized protein</fullName>
    </submittedName>
</protein>